<organism evidence="2 3">
    <name type="scientific">Spironucleus salmonicida</name>
    <dbReference type="NCBI Taxonomy" id="348837"/>
    <lineage>
        <taxon>Eukaryota</taxon>
        <taxon>Metamonada</taxon>
        <taxon>Diplomonadida</taxon>
        <taxon>Hexamitidae</taxon>
        <taxon>Hexamitinae</taxon>
        <taxon>Spironucleus</taxon>
    </lineage>
</organism>
<comment type="caution">
    <text evidence="2">The sequence shown here is derived from an EMBL/GenBank/DDBJ whole genome shotgun (WGS) entry which is preliminary data.</text>
</comment>
<dbReference type="SUPFAM" id="SSF57997">
    <property type="entry name" value="Tropomyosin"/>
    <property type="match status" value="1"/>
</dbReference>
<protein>
    <recommendedName>
        <fullName evidence="4">Dynein heavy chain</fullName>
    </recommendedName>
</protein>
<sequence length="2170" mass="249907">MTDQDQNTKSEAKPTQLTFSSLDKDMNDLLPEIVFQFSGTEFQISDIDDTVRYLRITIDTVETLSLLHLFMWQHKQELLFKRKIQIIIIQKTFDLKNNSVSDYWLNLVSLSIQMGFSVLSYQVIGDEEIQKLAKVQVQSMKSDHEIVIVSKNSAIDSKLFPNCIVSKKKSKQQDQNEKDNQVEDYKLTQPQFKIPSNFSIVEKQAILQIIGIALHKFKIYAHLLPMIFGYSAYLIYQQMLYSNAIDPTTIYQSAGKSILSTNQQIYNDAVMSTNFQNFFELPVHLLKILEFNDTNKFIFQQMCNVSYLFKAQYFAVFSAFFPIENAVMSQSSRSGKTVTLHTIFYFNLFSGLKIPILINTGFTEEKQKLDTQPLYDRSSIKIGQQLKTLFCKYQRKTKLGDIISSNLKDGIEYSKTMAYVKAECFKLIKNYDMLTLQILLKNIFVSYFTGTSSFEQFSLSGGFNFFNYQQADQLKQIQVTLSEELKQLQKQIENNKENNEVQLQIEHVSWRIKQYKNGFIKPNKNVNLIQEFSKNKQITILVDECLSQQKTNYALCTRALVRITNLFVVKFMENAKSSIDEVLLNIKEIAAIDLIYLLDWLEIRKNGLEIDTVQRAEQPQYLKEAEQKVEYIRGDSAEIERYFLRLIPSELFKNCKAYKIIDLMGISSPNFINLRQSQKVEESFQEMISDVRKYSTLEVFTQKLYQFLLMLYNPRGIETIFWRNIYYFMNQQSDATDELVSQIKVKNKLNKQYTYLFKHTLDINIKFPNQKVYEKIPFISVKTVHLLAAGTDLALINFIRQNEFLYTSENSRDGKPYRQSNILGTSQMHPSCLTQRYYKDMRITTQTDDSMIQQVKDKVKNMSINDFYLTMIPDLAAELQFLCPLICPQIIINKGQYPYFFNSTKQFQFKVNKKKIPLNQISSHSQIYNSLFIMRDKELVGASQLVQNEKETMVVLIPSSIADFNKNLHLTSSSSLNRDVVFVLHFMASQQFMYAISKLIGVSDKHQLNTLCSTGQILSFFKQQQISEISSMILLVISLCRQQPAHLVGIDKLLKSINNYSQYLEIYVNPFQMQYNYDITLIEMYAQFQSLFKGAFFMFLQKSFDKYQNLDKPDIDMYVGDPIQNASVCYVKLKQLGLLQKDEKLAIVTITDKTCISNLFFETSPPMPDYLISLFGVEDTIRDSFSNKKMLSIQTRDVDGEKVSSINLLMDSGNHTGEEMFKKQKDTGITTCFQVTNKYQQNFNQICLHHQVSPQYEARTEKVEAYQAQKEVEVLNKVKAKVEQLNNDVAQANDKVVQLKNEVVKADGKVEQLKNEVVKADGNVEQLKNEVVKADGKVEQLKNEVVKADGNVEQLKNEVVKADGKVEQLKNEVVKADGKVEQLKNEVVKADGKVEQLKNEVDEAEGELTTAKLKVKELKVEVKELKVEVKELKVEVKEAEAELTTAKLKVNQAEAELTTAKLKVNQAEAELTTAKLKVNQAEAELTTAKLKVNQAEAELTTAKANASEPNVDAKNIVIQYEKRQEYAMLNAKQEIKNAEKALLQTKDELDSPIKQFNIKQAELQLQQANTWQQILTDNTNKDNDIEKAAIKAQAEFEMLQAKYDNIIHLQQIKHMAEKVINANYQIQLLEQGSKEAEEMLDIAKSISIDTKTSLLSKQRELRKFQYTLESGVQKPYLKTALDDLAVISQQLGYELVLANCNKTNVETEISDQKKIYQDEIKMQENALNYMMPAQEYVKIIKEDLLILEEKIVSQLKENEDNNYYQLSQVIDVSLQRNEQQQDKLISKASYSSALSIPLIMALRETGPLTSLYPRRQEGDVKYCYHTQEQNEILIKKCYNELIRDKTWKQIFSMQQKLQAVLGLHPTICVIVFQVFLIQFQKQLGEGNNNNAVQQDQTQKKQANVKKEFMGISKKVFALGIFQLVNYTRQFNNLNVIVNCLINISEPFAENIFTQIQQITKQNKLISIIDQQSEEICLQIYMLGLQLTDINKIFGILIVYKVGIENCYIVKVSNQMNIYTLILATVIPLEIYELKNKIANTTALKVAYQSKFAQLGKFCNDKKANSLCIQGVDIMWVANSVNFQEITAKKVNQLYVLQILEQINTCLVNSSITYKKVGEEDTYTQILNNRDIVGFLLGIHLFPVSIDGTTLIVDQLTDDNKQFLIPSEYKK</sequence>
<evidence type="ECO:0000313" key="3">
    <source>
        <dbReference type="Proteomes" id="UP000018208"/>
    </source>
</evidence>
<name>A0A9P8S0S9_9EUKA</name>
<dbReference type="Gene3D" id="1.20.5.170">
    <property type="match status" value="2"/>
</dbReference>
<keyword evidence="3" id="KW-1185">Reference proteome</keyword>
<gene>
    <name evidence="2" type="ORF">SS50377_21514</name>
</gene>
<evidence type="ECO:0000256" key="1">
    <source>
        <dbReference type="SAM" id="Coils"/>
    </source>
</evidence>
<dbReference type="Proteomes" id="UP000018208">
    <property type="component" value="Unassembled WGS sequence"/>
</dbReference>
<dbReference type="PANTHER" id="PTHR23159">
    <property type="entry name" value="CENTROSOMAL PROTEIN 2"/>
    <property type="match status" value="1"/>
</dbReference>
<dbReference type="GeneID" id="94295537"/>
<dbReference type="Gene3D" id="1.20.120.330">
    <property type="entry name" value="Nucleotidyltransferases domain 2"/>
    <property type="match status" value="1"/>
</dbReference>
<proteinExistence type="predicted"/>
<accession>A0A9P8S0S9</accession>
<evidence type="ECO:0000313" key="2">
    <source>
        <dbReference type="EMBL" id="KAH0575977.1"/>
    </source>
</evidence>
<feature type="coiled-coil region" evidence="1">
    <location>
        <begin position="471"/>
        <end position="505"/>
    </location>
</feature>
<dbReference type="OrthoDB" id="10255522at2759"/>
<dbReference type="KEGG" id="ssao:94295537"/>
<dbReference type="PANTHER" id="PTHR23159:SF31">
    <property type="entry name" value="CENTROSOME-ASSOCIATED PROTEIN CEP250 ISOFORM X1"/>
    <property type="match status" value="1"/>
</dbReference>
<keyword evidence="1" id="KW-0175">Coiled coil</keyword>
<dbReference type="EMBL" id="AUWU02000002">
    <property type="protein sequence ID" value="KAH0575977.1"/>
    <property type="molecule type" value="Genomic_DNA"/>
</dbReference>
<dbReference type="RefSeq" id="XP_067766750.1">
    <property type="nucleotide sequence ID" value="XM_067905433.1"/>
</dbReference>
<feature type="coiled-coil region" evidence="1">
    <location>
        <begin position="1268"/>
        <end position="1548"/>
    </location>
</feature>
<evidence type="ECO:0008006" key="4">
    <source>
        <dbReference type="Google" id="ProtNLM"/>
    </source>
</evidence>
<reference evidence="2 3" key="1">
    <citation type="journal article" date="2014" name="PLoS Genet.">
        <title>The Genome of Spironucleus salmonicida Highlights a Fish Pathogen Adapted to Fluctuating Environments.</title>
        <authorList>
            <person name="Xu F."/>
            <person name="Jerlstrom-Hultqvist J."/>
            <person name="Einarsson E."/>
            <person name="Astvaldsson A."/>
            <person name="Svard S.G."/>
            <person name="Andersson J.O."/>
        </authorList>
    </citation>
    <scope>NUCLEOTIDE SEQUENCE [LARGE SCALE GENOMIC DNA]</scope>
    <source>
        <strain evidence="2 3">ATCC 50377</strain>
    </source>
</reference>